<dbReference type="InterPro" id="IPR008912">
    <property type="entry name" value="Uncharacterised_CoxE"/>
</dbReference>
<dbReference type="InterPro" id="IPR011195">
    <property type="entry name" value="UCP010256"/>
</dbReference>
<dbReference type="PIRSF" id="PIRSF010256">
    <property type="entry name" value="CoxE_vWa"/>
    <property type="match status" value="1"/>
</dbReference>
<dbReference type="CDD" id="cd00198">
    <property type="entry name" value="vWFA"/>
    <property type="match status" value="1"/>
</dbReference>
<dbReference type="EMBL" id="BMHA01000019">
    <property type="protein sequence ID" value="GGI09798.1"/>
    <property type="molecule type" value="Genomic_DNA"/>
</dbReference>
<evidence type="ECO:0000259" key="2">
    <source>
        <dbReference type="SMART" id="SM00327"/>
    </source>
</evidence>
<organism evidence="3 4">
    <name type="scientific">Egicoccus halophilus</name>
    <dbReference type="NCBI Taxonomy" id="1670830"/>
    <lineage>
        <taxon>Bacteria</taxon>
        <taxon>Bacillati</taxon>
        <taxon>Actinomycetota</taxon>
        <taxon>Nitriliruptoria</taxon>
        <taxon>Egicoccales</taxon>
        <taxon>Egicoccaceae</taxon>
        <taxon>Egicoccus</taxon>
    </lineage>
</organism>
<dbReference type="SUPFAM" id="SSF53300">
    <property type="entry name" value="vWA-like"/>
    <property type="match status" value="1"/>
</dbReference>
<dbReference type="SMART" id="SM00327">
    <property type="entry name" value="VWA"/>
    <property type="match status" value="1"/>
</dbReference>
<dbReference type="RefSeq" id="WP_130650673.1">
    <property type="nucleotide sequence ID" value="NZ_BMHA01000019.1"/>
</dbReference>
<name>A0A8J3ETK1_9ACTN</name>
<evidence type="ECO:0000313" key="3">
    <source>
        <dbReference type="EMBL" id="GGI09798.1"/>
    </source>
</evidence>
<reference evidence="3" key="2">
    <citation type="submission" date="2020-09" db="EMBL/GenBank/DDBJ databases">
        <authorList>
            <person name="Sun Q."/>
            <person name="Zhou Y."/>
        </authorList>
    </citation>
    <scope>NUCLEOTIDE SEQUENCE</scope>
    <source>
        <strain evidence="3">CGMCC 1.14988</strain>
    </source>
</reference>
<accession>A0A8J3ETK1</accession>
<dbReference type="InterPro" id="IPR036465">
    <property type="entry name" value="vWFA_dom_sf"/>
</dbReference>
<dbReference type="OrthoDB" id="9790469at2"/>
<dbReference type="Gene3D" id="3.40.50.410">
    <property type="entry name" value="von Willebrand factor, type A domain"/>
    <property type="match status" value="1"/>
</dbReference>
<dbReference type="Pfam" id="PF05762">
    <property type="entry name" value="VWA_CoxE"/>
    <property type="match status" value="1"/>
</dbReference>
<keyword evidence="4" id="KW-1185">Reference proteome</keyword>
<dbReference type="InterPro" id="IPR002035">
    <property type="entry name" value="VWF_A"/>
</dbReference>
<feature type="region of interest" description="Disordered" evidence="1">
    <location>
        <begin position="1"/>
        <end position="26"/>
    </location>
</feature>
<feature type="compositionally biased region" description="Basic and acidic residues" evidence="1">
    <location>
        <begin position="1"/>
        <end position="19"/>
    </location>
</feature>
<comment type="caution">
    <text evidence="3">The sequence shown here is derived from an EMBL/GenBank/DDBJ whole genome shotgun (WGS) entry which is preliminary data.</text>
</comment>
<dbReference type="AlphaFoldDB" id="A0A8J3ETK1"/>
<proteinExistence type="predicted"/>
<dbReference type="Proteomes" id="UP000650511">
    <property type="component" value="Unassembled WGS sequence"/>
</dbReference>
<sequence>MNRAGDDDPGARDAGETARVDAAGDADGADHVAALAAGLRTGGVEVGGAQVTACARALVEVAPDDVDGRYWAGRVTLCSRPGDVPVYDRVFTAVLRGGGTPPPSSSPAETPVDPSEEAQQAGSDRPGGAGGDPPDDDLRAGGVAMAHERLRHRRFDRLAPDERAEVDRLVAALPVALPARRTRRRRPGRGEDLDLARTLDRAMSLEGEVLEFARLVRRQRARPLVLLLDVSGSMAPYARPLLRLAVAAGAGRRRPRPRVEVFAFGTRLTRLTDVLDARDPDAALAEAAARVVDWDGGTRIGASLDRLVRDHGRRGLLRGAVAVVCSDGLERGATPEALAASVGRLRRSVHRLVWVNPLAGDPRYTPTQRGMAAALPHLDVFLPGHDLGSLEDLVAVLATLR</sequence>
<dbReference type="PANTHER" id="PTHR39338:SF6">
    <property type="entry name" value="BLL5662 PROTEIN"/>
    <property type="match status" value="1"/>
</dbReference>
<reference evidence="3" key="1">
    <citation type="journal article" date="2014" name="Int. J. Syst. Evol. Microbiol.">
        <title>Complete genome sequence of Corynebacterium casei LMG S-19264T (=DSM 44701T), isolated from a smear-ripened cheese.</title>
        <authorList>
            <consortium name="US DOE Joint Genome Institute (JGI-PGF)"/>
            <person name="Walter F."/>
            <person name="Albersmeier A."/>
            <person name="Kalinowski J."/>
            <person name="Ruckert C."/>
        </authorList>
    </citation>
    <scope>NUCLEOTIDE SEQUENCE</scope>
    <source>
        <strain evidence="3">CGMCC 1.14988</strain>
    </source>
</reference>
<evidence type="ECO:0000256" key="1">
    <source>
        <dbReference type="SAM" id="MobiDB-lite"/>
    </source>
</evidence>
<feature type="domain" description="VWFA" evidence="2">
    <location>
        <begin position="221"/>
        <end position="391"/>
    </location>
</feature>
<gene>
    <name evidence="3" type="ORF">GCM10011354_35860</name>
</gene>
<protein>
    <submittedName>
        <fullName evidence="3">VWA domain-containing protein</fullName>
    </submittedName>
</protein>
<evidence type="ECO:0000313" key="4">
    <source>
        <dbReference type="Proteomes" id="UP000650511"/>
    </source>
</evidence>
<feature type="region of interest" description="Disordered" evidence="1">
    <location>
        <begin position="95"/>
        <end position="140"/>
    </location>
</feature>
<dbReference type="PANTHER" id="PTHR39338">
    <property type="entry name" value="BLL5662 PROTEIN-RELATED"/>
    <property type="match status" value="1"/>
</dbReference>